<keyword evidence="4" id="KW-0788">Thiol protease</keyword>
<feature type="compositionally biased region" description="Basic and acidic residues" evidence="5">
    <location>
        <begin position="155"/>
        <end position="171"/>
    </location>
</feature>
<gene>
    <name evidence="7" type="ORF">F4556_003577</name>
</gene>
<evidence type="ECO:0000259" key="6">
    <source>
        <dbReference type="PROSITE" id="PS51935"/>
    </source>
</evidence>
<name>A0A7W7WHR4_9ACTN</name>
<evidence type="ECO:0000313" key="7">
    <source>
        <dbReference type="EMBL" id="MBB4948042.1"/>
    </source>
</evidence>
<keyword evidence="3" id="KW-0378">Hydrolase</keyword>
<proteinExistence type="inferred from homology"/>
<dbReference type="SUPFAM" id="SSF54001">
    <property type="entry name" value="Cysteine proteinases"/>
    <property type="match status" value="1"/>
</dbReference>
<dbReference type="GO" id="GO:0006508">
    <property type="term" value="P:proteolysis"/>
    <property type="evidence" value="ECO:0007669"/>
    <property type="project" value="UniProtKB-KW"/>
</dbReference>
<protein>
    <recommendedName>
        <fullName evidence="6">NlpC/P60 domain-containing protein</fullName>
    </recommendedName>
</protein>
<accession>A0A7W7WHR4</accession>
<evidence type="ECO:0000256" key="4">
    <source>
        <dbReference type="ARBA" id="ARBA00022807"/>
    </source>
</evidence>
<dbReference type="InterPro" id="IPR000064">
    <property type="entry name" value="NLP_P60_dom"/>
</dbReference>
<dbReference type="RefSeq" id="WP_184916935.1">
    <property type="nucleotide sequence ID" value="NZ_JACHJR010000001.1"/>
</dbReference>
<comment type="caution">
    <text evidence="7">The sequence shown here is derived from an EMBL/GenBank/DDBJ whole genome shotgun (WGS) entry which is preliminary data.</text>
</comment>
<evidence type="ECO:0000256" key="1">
    <source>
        <dbReference type="ARBA" id="ARBA00007074"/>
    </source>
</evidence>
<sequence length="338" mass="36401">MAGEKFGVELQELGRIQQDWQQASQRMAEMQKRLGKIQETLAKAVAVDLAASPLAGIVGFGIAFDVLRDAKDVESRARHLMETKAKLTKAIAEDTEKLKSVIKSYTEADRKVEDDMKGQDKARPKDDGGSTRINGKDNGGGGGQSKPKGGGGDGGGDHSKYGDHSTDDRGVKYINGDSWEDWNAGDPTSRRPHPKNGQGQGAKVRPNMDGLTDERREILERAMKRVDMKLGYSQGAITAGYRVDCSGFVTAAWGIPPNSVGGLNTGGLMSPSVSEKISKSDLQPGDALINSGHTILFGGWANAEHTKYIAIENASQAGTVSRVATMDNQYGFYRRKDL</sequence>
<dbReference type="InterPro" id="IPR038765">
    <property type="entry name" value="Papain-like_cys_pep_sf"/>
</dbReference>
<keyword evidence="8" id="KW-1185">Reference proteome</keyword>
<feature type="compositionally biased region" description="Gly residues" evidence="5">
    <location>
        <begin position="137"/>
        <end position="154"/>
    </location>
</feature>
<dbReference type="GO" id="GO:0008234">
    <property type="term" value="F:cysteine-type peptidase activity"/>
    <property type="evidence" value="ECO:0007669"/>
    <property type="project" value="UniProtKB-KW"/>
</dbReference>
<reference evidence="7 8" key="1">
    <citation type="submission" date="2020-08" db="EMBL/GenBank/DDBJ databases">
        <title>Sequencing the genomes of 1000 actinobacteria strains.</title>
        <authorList>
            <person name="Klenk H.-P."/>
        </authorList>
    </citation>
    <scope>NUCLEOTIDE SEQUENCE [LARGE SCALE GENOMIC DNA]</scope>
    <source>
        <strain evidence="7 8">DSM 44786</strain>
    </source>
</reference>
<dbReference type="Proteomes" id="UP000573327">
    <property type="component" value="Unassembled WGS sequence"/>
</dbReference>
<evidence type="ECO:0000256" key="2">
    <source>
        <dbReference type="ARBA" id="ARBA00022670"/>
    </source>
</evidence>
<feature type="compositionally biased region" description="Basic and acidic residues" evidence="5">
    <location>
        <begin position="109"/>
        <end position="129"/>
    </location>
</feature>
<dbReference type="AlphaFoldDB" id="A0A7W7WHR4"/>
<dbReference type="PROSITE" id="PS51935">
    <property type="entry name" value="NLPC_P60"/>
    <property type="match status" value="1"/>
</dbReference>
<dbReference type="EMBL" id="JACHJR010000001">
    <property type="protein sequence ID" value="MBB4948042.1"/>
    <property type="molecule type" value="Genomic_DNA"/>
</dbReference>
<organism evidence="7 8">
    <name type="scientific">Kitasatospora gansuensis</name>
    <dbReference type="NCBI Taxonomy" id="258050"/>
    <lineage>
        <taxon>Bacteria</taxon>
        <taxon>Bacillati</taxon>
        <taxon>Actinomycetota</taxon>
        <taxon>Actinomycetes</taxon>
        <taxon>Kitasatosporales</taxon>
        <taxon>Streptomycetaceae</taxon>
        <taxon>Kitasatospora</taxon>
    </lineage>
</organism>
<dbReference type="Gene3D" id="3.90.1720.10">
    <property type="entry name" value="endopeptidase domain like (from Nostoc punctiforme)"/>
    <property type="match status" value="1"/>
</dbReference>
<evidence type="ECO:0000313" key="8">
    <source>
        <dbReference type="Proteomes" id="UP000573327"/>
    </source>
</evidence>
<keyword evidence="2" id="KW-0645">Protease</keyword>
<evidence type="ECO:0000256" key="5">
    <source>
        <dbReference type="SAM" id="MobiDB-lite"/>
    </source>
</evidence>
<comment type="similarity">
    <text evidence="1">Belongs to the peptidase C40 family.</text>
</comment>
<evidence type="ECO:0000256" key="3">
    <source>
        <dbReference type="ARBA" id="ARBA00022801"/>
    </source>
</evidence>
<feature type="domain" description="NlpC/P60" evidence="6">
    <location>
        <begin position="212"/>
        <end position="338"/>
    </location>
</feature>
<feature type="region of interest" description="Disordered" evidence="5">
    <location>
        <begin position="109"/>
        <end position="209"/>
    </location>
</feature>